<protein>
    <submittedName>
        <fullName evidence="9">Sugar ABC transporter permease</fullName>
    </submittedName>
</protein>
<dbReference type="AlphaFoldDB" id="A0A934NFB5"/>
<evidence type="ECO:0000256" key="1">
    <source>
        <dbReference type="ARBA" id="ARBA00004651"/>
    </source>
</evidence>
<feature type="transmembrane region" description="Helical" evidence="7">
    <location>
        <begin position="121"/>
        <end position="142"/>
    </location>
</feature>
<comment type="similarity">
    <text evidence="7">Belongs to the binding-protein-dependent transport system permease family.</text>
</comment>
<feature type="transmembrane region" description="Helical" evidence="7">
    <location>
        <begin position="25"/>
        <end position="46"/>
    </location>
</feature>
<dbReference type="RefSeq" id="WP_338204423.1">
    <property type="nucleotide sequence ID" value="NZ_JAEKNR010000209.1"/>
</dbReference>
<feature type="transmembrane region" description="Helical" evidence="7">
    <location>
        <begin position="88"/>
        <end position="109"/>
    </location>
</feature>
<gene>
    <name evidence="9" type="ORF">JF922_21065</name>
</gene>
<dbReference type="SUPFAM" id="SSF161098">
    <property type="entry name" value="MetI-like"/>
    <property type="match status" value="1"/>
</dbReference>
<keyword evidence="6 7" id="KW-0472">Membrane</keyword>
<keyword evidence="4 7" id="KW-0812">Transmembrane</keyword>
<evidence type="ECO:0000256" key="6">
    <source>
        <dbReference type="ARBA" id="ARBA00023136"/>
    </source>
</evidence>
<dbReference type="GO" id="GO:0005886">
    <property type="term" value="C:plasma membrane"/>
    <property type="evidence" value="ECO:0007669"/>
    <property type="project" value="UniProtKB-SubCell"/>
</dbReference>
<evidence type="ECO:0000256" key="4">
    <source>
        <dbReference type="ARBA" id="ARBA00022692"/>
    </source>
</evidence>
<accession>A0A934NFB5</accession>
<evidence type="ECO:0000313" key="9">
    <source>
        <dbReference type="EMBL" id="MBJ7600547.1"/>
    </source>
</evidence>
<dbReference type="Gene3D" id="1.10.3720.10">
    <property type="entry name" value="MetI-like"/>
    <property type="match status" value="1"/>
</dbReference>
<feature type="transmembrane region" description="Helical" evidence="7">
    <location>
        <begin position="172"/>
        <end position="194"/>
    </location>
</feature>
<feature type="transmembrane region" description="Helical" evidence="7">
    <location>
        <begin position="223"/>
        <end position="241"/>
    </location>
</feature>
<dbReference type="CDD" id="cd06261">
    <property type="entry name" value="TM_PBP2"/>
    <property type="match status" value="1"/>
</dbReference>
<evidence type="ECO:0000313" key="10">
    <source>
        <dbReference type="Proteomes" id="UP000612893"/>
    </source>
</evidence>
<name>A0A934NFB5_9BACT</name>
<comment type="subcellular location">
    <subcellularLocation>
        <location evidence="1 7">Cell membrane</location>
        <topology evidence="1 7">Multi-pass membrane protein</topology>
    </subcellularLocation>
</comment>
<evidence type="ECO:0000256" key="7">
    <source>
        <dbReference type="RuleBase" id="RU363032"/>
    </source>
</evidence>
<reference evidence="9" key="1">
    <citation type="submission" date="2020-10" db="EMBL/GenBank/DDBJ databases">
        <title>Ca. Dormibacterota MAGs.</title>
        <authorList>
            <person name="Montgomery K."/>
        </authorList>
    </citation>
    <scope>NUCLEOTIDE SEQUENCE [LARGE SCALE GENOMIC DNA]</scope>
    <source>
        <strain evidence="9">SC8812_S17_10</strain>
    </source>
</reference>
<sequence length="311" mass="34751">MAKGELFPRTPSQPWRWRGLSDRQLAFVFVLPTAALLLVLQLYPFLLAAHDSLFETSLYTGEQAWTGIQNYLIVLRAPGTHDAFVRSLIFVVAGMTIQTSVGIVTALLLNSGLRGQTLARGLTFFPYMVPAIVAAMAFRISFNEVYGIVDYVLVSLHIVSKPISFLTDTHTILLTVIIVTSWKFIPFMTIALLARLQTLPRDMLEAATVDGAGRIRRFWHITLPWLMPVLLVAMLLRTIWMGTEFDTPYLVAFGGPLSASTLVPIQIRTLYVQEFEVGQACALALSIAVVLAIAALFYLWAYRKVERQTLE</sequence>
<feature type="domain" description="ABC transmembrane type-1" evidence="8">
    <location>
        <begin position="84"/>
        <end position="298"/>
    </location>
</feature>
<dbReference type="PANTHER" id="PTHR43005">
    <property type="entry name" value="BLR7065 PROTEIN"/>
    <property type="match status" value="1"/>
</dbReference>
<dbReference type="Pfam" id="PF00528">
    <property type="entry name" value="BPD_transp_1"/>
    <property type="match status" value="1"/>
</dbReference>
<keyword evidence="5 7" id="KW-1133">Transmembrane helix</keyword>
<proteinExistence type="inferred from homology"/>
<evidence type="ECO:0000256" key="2">
    <source>
        <dbReference type="ARBA" id="ARBA00022448"/>
    </source>
</evidence>
<dbReference type="InterPro" id="IPR000515">
    <property type="entry name" value="MetI-like"/>
</dbReference>
<evidence type="ECO:0000256" key="5">
    <source>
        <dbReference type="ARBA" id="ARBA00022989"/>
    </source>
</evidence>
<comment type="caution">
    <text evidence="9">The sequence shown here is derived from an EMBL/GenBank/DDBJ whole genome shotgun (WGS) entry which is preliminary data.</text>
</comment>
<dbReference type="Proteomes" id="UP000612893">
    <property type="component" value="Unassembled WGS sequence"/>
</dbReference>
<dbReference type="PANTHER" id="PTHR43005:SF1">
    <property type="entry name" value="SPERMIDINE_PUTRESCINE TRANSPORT SYSTEM PERMEASE PROTEIN"/>
    <property type="match status" value="1"/>
</dbReference>
<dbReference type="InterPro" id="IPR035906">
    <property type="entry name" value="MetI-like_sf"/>
</dbReference>
<keyword evidence="10" id="KW-1185">Reference proteome</keyword>
<organism evidence="9 10">
    <name type="scientific">Candidatus Nephthysia bennettiae</name>
    <dbReference type="NCBI Taxonomy" id="3127016"/>
    <lineage>
        <taxon>Bacteria</taxon>
        <taxon>Bacillati</taxon>
        <taxon>Candidatus Dormiibacterota</taxon>
        <taxon>Candidatus Dormibacteria</taxon>
        <taxon>Candidatus Dormibacterales</taxon>
        <taxon>Candidatus Dormibacteraceae</taxon>
        <taxon>Candidatus Nephthysia</taxon>
    </lineage>
</organism>
<dbReference type="EMBL" id="JAEKNR010000209">
    <property type="protein sequence ID" value="MBJ7600547.1"/>
    <property type="molecule type" value="Genomic_DNA"/>
</dbReference>
<dbReference type="PROSITE" id="PS50928">
    <property type="entry name" value="ABC_TM1"/>
    <property type="match status" value="1"/>
</dbReference>
<evidence type="ECO:0000259" key="8">
    <source>
        <dbReference type="PROSITE" id="PS50928"/>
    </source>
</evidence>
<evidence type="ECO:0000256" key="3">
    <source>
        <dbReference type="ARBA" id="ARBA00022475"/>
    </source>
</evidence>
<keyword evidence="2 7" id="KW-0813">Transport</keyword>
<feature type="transmembrane region" description="Helical" evidence="7">
    <location>
        <begin position="277"/>
        <end position="301"/>
    </location>
</feature>
<keyword evidence="3" id="KW-1003">Cell membrane</keyword>